<sequence>MGKKMSKRRQAIFDKSNGVCWYCGDPLANVRWHEDHFFPIRRNGDGTCMSPELDVEENKVPSCAPCNKLKSSLPLEIFRDYIYNFIDSLNKYTNQYKFAKRYGQLQENRHPVVFWFEKNKKKVVIPGVNDGSENEANDSVESSNPA</sequence>
<organism evidence="2">
    <name type="scientific">Vibrio alginolyticus</name>
    <dbReference type="NCBI Taxonomy" id="663"/>
    <lineage>
        <taxon>Bacteria</taxon>
        <taxon>Pseudomonadati</taxon>
        <taxon>Pseudomonadota</taxon>
        <taxon>Gammaproteobacteria</taxon>
        <taxon>Vibrionales</taxon>
        <taxon>Vibrionaceae</taxon>
        <taxon>Vibrio</taxon>
    </lineage>
</organism>
<dbReference type="Gene3D" id="1.10.30.50">
    <property type="match status" value="1"/>
</dbReference>
<reference evidence="2" key="1">
    <citation type="submission" date="2016-10" db="EMBL/GenBank/DDBJ databases">
        <title>The High Quality Genome of Vibrio alginolyticus K01M1.</title>
        <authorList>
            <person name="Wendling C."/>
            <person name="Chibani C.M."/>
            <person name="Hertel R."/>
            <person name="Sproer C."/>
            <person name="Bunk B."/>
            <person name="Overmann J."/>
            <person name="Roth O."/>
            <person name="Liesegang H."/>
        </authorList>
    </citation>
    <scope>NUCLEOTIDE SEQUENCE</scope>
    <source>
        <strain evidence="2">K05K4</strain>
        <plasmid evidence="2">pL289</plasmid>
    </source>
</reference>
<dbReference type="EMBL" id="CP017904">
    <property type="protein sequence ID" value="ARP21864.1"/>
    <property type="molecule type" value="Genomic_DNA"/>
</dbReference>
<dbReference type="InterPro" id="IPR003615">
    <property type="entry name" value="HNH_nuc"/>
</dbReference>
<dbReference type="CDD" id="cd00085">
    <property type="entry name" value="HNHc"/>
    <property type="match status" value="1"/>
</dbReference>
<feature type="region of interest" description="Disordered" evidence="1">
    <location>
        <begin position="127"/>
        <end position="146"/>
    </location>
</feature>
<dbReference type="AlphaFoldDB" id="A0A1W6UFR7"/>
<proteinExistence type="predicted"/>
<protein>
    <recommendedName>
        <fullName evidence="3">HNH endonuclease</fullName>
    </recommendedName>
</protein>
<gene>
    <name evidence="2" type="ORF">K05K4_51620</name>
</gene>
<evidence type="ECO:0008006" key="3">
    <source>
        <dbReference type="Google" id="ProtNLM"/>
    </source>
</evidence>
<geneLocation type="plasmid" evidence="2">
    <name>pL289</name>
</geneLocation>
<dbReference type="RefSeq" id="WP_086048443.1">
    <property type="nucleotide sequence ID" value="NZ_CP017893.1"/>
</dbReference>
<evidence type="ECO:0000313" key="2">
    <source>
        <dbReference type="EMBL" id="ARP21864.1"/>
    </source>
</evidence>
<name>A0A1W6UFR7_VIBAL</name>
<accession>A0A1W6UFR7</accession>
<keyword evidence="2" id="KW-0614">Plasmid</keyword>
<evidence type="ECO:0000256" key="1">
    <source>
        <dbReference type="SAM" id="MobiDB-lite"/>
    </source>
</evidence>